<sequence>MSRRNPNDLDAWILGSGIASLTAAVHLIQEAHVPPSRIHIIETLNVAGGTTASLGDTENGYDFRAGMRPQFNDLCMGNLLSLVPSLSDPDRNVRDEILEFAKTLDIKPALEQTRFLSRKGNKVNAVKGKKMALGVRDRIDLVILASKSEKALGRSRICDFFSKGFFRSGYWLSLATTQMDRFGLKPSHSASEFRRYLHRFNNLHDLSDPHLLDLGKYNVHESIIVPIARFLLSRGVDFRFSTTICDILFAHDNPADPNEPTRVTAIQTSPAIEGKPRSSICSKDEVTINLNPDDIVIVSLGSIFSSMLTGTNAQPPPVFDPSSLSLSLDPETEPNTESQRDSGIEISPELDENWLLWLELCTKHRKFGNAYNFCTRLHASRIESFTMTLSSTELFEKLAEVSNTRPLPGPNTILTLSDSTWLVTLRVPTQPVFKDQPDGIQVAYGYAMAPEKNGTYIAKPMLHCSGREILSEVLAHLNIPPENPSHERILNSAITIPCIQPRATATFLPRHPTDRPAVIPQGMSNMACIGAFVEIGDEVVVTADYSVRGAQIAVRELMGVGKGAEGSARRRSKRGSAVGLLGL</sequence>
<dbReference type="InterPro" id="IPR010354">
    <property type="entry name" value="Oleate_hydratase"/>
</dbReference>
<dbReference type="SUPFAM" id="SSF51905">
    <property type="entry name" value="FAD/NAD(P)-binding domain"/>
    <property type="match status" value="1"/>
</dbReference>
<dbReference type="OrthoDB" id="545169at2759"/>
<dbReference type="GeneID" id="38116071"/>
<dbReference type="GO" id="GO:0006631">
    <property type="term" value="P:fatty acid metabolic process"/>
    <property type="evidence" value="ECO:0007669"/>
    <property type="project" value="InterPro"/>
</dbReference>
<dbReference type="GO" id="GO:0050151">
    <property type="term" value="F:oleate hydratase activity"/>
    <property type="evidence" value="ECO:0007669"/>
    <property type="project" value="InterPro"/>
</dbReference>
<reference evidence="2 3" key="1">
    <citation type="journal article" date="2018" name="IMA Fungus">
        <title>IMA Genome-F 9: Draft genome sequence of Annulohypoxylon stygium, Aspergillus mulundensis, Berkeleyomyces basicola (syn. Thielaviopsis basicola), Ceratocystis smalleyi, two Cercospora beticola strains, Coleophoma cylindrospora, Fusarium fracticaudum, Phialophora cf. hyalina, and Morchella septimelata.</title>
        <authorList>
            <person name="Wingfield B.D."/>
            <person name="Bills G.F."/>
            <person name="Dong Y."/>
            <person name="Huang W."/>
            <person name="Nel W.J."/>
            <person name="Swalarsk-Parry B.S."/>
            <person name="Vaghefi N."/>
            <person name="Wilken P.M."/>
            <person name="An Z."/>
            <person name="de Beer Z.W."/>
            <person name="De Vos L."/>
            <person name="Chen L."/>
            <person name="Duong T.A."/>
            <person name="Gao Y."/>
            <person name="Hammerbacher A."/>
            <person name="Kikkert J.R."/>
            <person name="Li Y."/>
            <person name="Li H."/>
            <person name="Li K."/>
            <person name="Li Q."/>
            <person name="Liu X."/>
            <person name="Ma X."/>
            <person name="Naidoo K."/>
            <person name="Pethybridge S.J."/>
            <person name="Sun J."/>
            <person name="Steenkamp E.T."/>
            <person name="van der Nest M.A."/>
            <person name="van Wyk S."/>
            <person name="Wingfield M.J."/>
            <person name="Xiong C."/>
            <person name="Yue Q."/>
            <person name="Zhang X."/>
        </authorList>
    </citation>
    <scope>NUCLEOTIDE SEQUENCE [LARGE SCALE GENOMIC DNA]</scope>
    <source>
        <strain evidence="2 3">DSM 5745</strain>
    </source>
</reference>
<accession>A0A3D8RXR1</accession>
<dbReference type="Gene3D" id="3.50.50.60">
    <property type="entry name" value="FAD/NAD(P)-binding domain"/>
    <property type="match status" value="3"/>
</dbReference>
<evidence type="ECO:0000313" key="3">
    <source>
        <dbReference type="Proteomes" id="UP000256690"/>
    </source>
</evidence>
<dbReference type="RefSeq" id="XP_026603549.1">
    <property type="nucleotide sequence ID" value="XM_026747717.1"/>
</dbReference>
<dbReference type="Pfam" id="PF06100">
    <property type="entry name" value="MCRA"/>
    <property type="match status" value="1"/>
</dbReference>
<dbReference type="Proteomes" id="UP000256690">
    <property type="component" value="Unassembled WGS sequence"/>
</dbReference>
<dbReference type="AlphaFoldDB" id="A0A3D8RXR1"/>
<dbReference type="PANTHER" id="PTHR37417">
    <property type="entry name" value="67 KDA MYOSIN-CROSS-REACTIVE ANTIGEN FAMILY PROTEIN (AFU_ORTHOLOGUE AFUA_5G09970)"/>
    <property type="match status" value="1"/>
</dbReference>
<dbReference type="PANTHER" id="PTHR37417:SF2">
    <property type="entry name" value="67 KDA MYOSIN-CROSS-REACTIVE ANTIGEN FAMILY PROTEIN (AFU_ORTHOLOGUE AFUA_5G09970)"/>
    <property type="match status" value="1"/>
</dbReference>
<dbReference type="InterPro" id="IPR036188">
    <property type="entry name" value="FAD/NAD-bd_sf"/>
</dbReference>
<feature type="region of interest" description="Disordered" evidence="1">
    <location>
        <begin position="314"/>
        <end position="345"/>
    </location>
</feature>
<dbReference type="EMBL" id="PVWQ01000006">
    <property type="protein sequence ID" value="RDW78849.1"/>
    <property type="molecule type" value="Genomic_DNA"/>
</dbReference>
<feature type="region of interest" description="Disordered" evidence="1">
    <location>
        <begin position="563"/>
        <end position="583"/>
    </location>
</feature>
<evidence type="ECO:0000256" key="1">
    <source>
        <dbReference type="SAM" id="MobiDB-lite"/>
    </source>
</evidence>
<protein>
    <recommendedName>
        <fullName evidence="4">67 kDa myosin-cross-reactive antigen family protein</fullName>
    </recommendedName>
</protein>
<gene>
    <name evidence="2" type="ORF">DSM5745_05701</name>
</gene>
<evidence type="ECO:0000313" key="2">
    <source>
        <dbReference type="EMBL" id="RDW78849.1"/>
    </source>
</evidence>
<proteinExistence type="predicted"/>
<name>A0A3D8RXR1_9EURO</name>
<dbReference type="GO" id="GO:0071949">
    <property type="term" value="F:FAD binding"/>
    <property type="evidence" value="ECO:0007669"/>
    <property type="project" value="InterPro"/>
</dbReference>
<organism evidence="2 3">
    <name type="scientific">Aspergillus mulundensis</name>
    <dbReference type="NCBI Taxonomy" id="1810919"/>
    <lineage>
        <taxon>Eukaryota</taxon>
        <taxon>Fungi</taxon>
        <taxon>Dikarya</taxon>
        <taxon>Ascomycota</taxon>
        <taxon>Pezizomycotina</taxon>
        <taxon>Eurotiomycetes</taxon>
        <taxon>Eurotiomycetidae</taxon>
        <taxon>Eurotiales</taxon>
        <taxon>Aspergillaceae</taxon>
        <taxon>Aspergillus</taxon>
        <taxon>Aspergillus subgen. Nidulantes</taxon>
    </lineage>
</organism>
<comment type="caution">
    <text evidence="2">The sequence shown here is derived from an EMBL/GenBank/DDBJ whole genome shotgun (WGS) entry which is preliminary data.</text>
</comment>
<keyword evidence="3" id="KW-1185">Reference proteome</keyword>
<evidence type="ECO:0008006" key="4">
    <source>
        <dbReference type="Google" id="ProtNLM"/>
    </source>
</evidence>